<dbReference type="InterPro" id="IPR035472">
    <property type="entry name" value="RpiR-like_SIS"/>
</dbReference>
<evidence type="ECO:0000256" key="2">
    <source>
        <dbReference type="ARBA" id="ARBA00023125"/>
    </source>
</evidence>
<evidence type="ECO:0000256" key="4">
    <source>
        <dbReference type="SAM" id="MobiDB-lite"/>
    </source>
</evidence>
<dbReference type="InterPro" id="IPR009057">
    <property type="entry name" value="Homeodomain-like_sf"/>
</dbReference>
<dbReference type="InterPro" id="IPR046348">
    <property type="entry name" value="SIS_dom_sf"/>
</dbReference>
<keyword evidence="3" id="KW-0804">Transcription</keyword>
<evidence type="ECO:0000313" key="8">
    <source>
        <dbReference type="Proteomes" id="UP000641932"/>
    </source>
</evidence>
<reference evidence="7" key="2">
    <citation type="submission" date="2020-09" db="EMBL/GenBank/DDBJ databases">
        <authorList>
            <person name="Sun Q."/>
            <person name="Zhou Y."/>
        </authorList>
    </citation>
    <scope>NUCLEOTIDE SEQUENCE</scope>
    <source>
        <strain evidence="7">CGMCC 4.7201</strain>
    </source>
</reference>
<protein>
    <submittedName>
        <fullName evidence="7">RpiR family transcriptional regulator</fullName>
    </submittedName>
</protein>
<evidence type="ECO:0000259" key="6">
    <source>
        <dbReference type="PROSITE" id="PS51464"/>
    </source>
</evidence>
<dbReference type="InterPro" id="IPR036388">
    <property type="entry name" value="WH-like_DNA-bd_sf"/>
</dbReference>
<dbReference type="Gene3D" id="3.40.50.10490">
    <property type="entry name" value="Glucose-6-phosphate isomerase like protein, domain 1"/>
    <property type="match status" value="1"/>
</dbReference>
<dbReference type="PROSITE" id="PS51464">
    <property type="entry name" value="SIS"/>
    <property type="match status" value="1"/>
</dbReference>
<dbReference type="EMBL" id="BMMS01000017">
    <property type="protein sequence ID" value="GGO91654.1"/>
    <property type="molecule type" value="Genomic_DNA"/>
</dbReference>
<dbReference type="Gene3D" id="1.10.10.10">
    <property type="entry name" value="Winged helix-like DNA-binding domain superfamily/Winged helix DNA-binding domain"/>
    <property type="match status" value="1"/>
</dbReference>
<dbReference type="GO" id="GO:0003677">
    <property type="term" value="F:DNA binding"/>
    <property type="evidence" value="ECO:0007669"/>
    <property type="project" value="UniProtKB-KW"/>
</dbReference>
<feature type="region of interest" description="Disordered" evidence="4">
    <location>
        <begin position="289"/>
        <end position="315"/>
    </location>
</feature>
<dbReference type="GO" id="GO:0003700">
    <property type="term" value="F:DNA-binding transcription factor activity"/>
    <property type="evidence" value="ECO:0007669"/>
    <property type="project" value="InterPro"/>
</dbReference>
<proteinExistence type="predicted"/>
<keyword evidence="2" id="KW-0238">DNA-binding</keyword>
<dbReference type="PANTHER" id="PTHR30514:SF1">
    <property type="entry name" value="HTH-TYPE TRANSCRIPTIONAL REGULATOR HEXR-RELATED"/>
    <property type="match status" value="1"/>
</dbReference>
<dbReference type="GO" id="GO:0097367">
    <property type="term" value="F:carbohydrate derivative binding"/>
    <property type="evidence" value="ECO:0007669"/>
    <property type="project" value="InterPro"/>
</dbReference>
<evidence type="ECO:0000256" key="1">
    <source>
        <dbReference type="ARBA" id="ARBA00023015"/>
    </source>
</evidence>
<dbReference type="InterPro" id="IPR001347">
    <property type="entry name" value="SIS_dom"/>
</dbReference>
<gene>
    <name evidence="7" type="ORF">GCM10012280_40030</name>
</gene>
<dbReference type="PROSITE" id="PS51071">
    <property type="entry name" value="HTH_RPIR"/>
    <property type="match status" value="1"/>
</dbReference>
<sequence>MSTQDGPSEAGLLARVSALRPTFSEALDQVAGYVLKDPAGASRITITELASRVGTSPGTVTRFCRAAGFSGYQELKVALAEEVGRGAQNRWKTDIGRAIEEDDSLEHVMQVVLAANSRALQETAAQMDLGIVDSFAQALVGARQAHFFGIGTSGVAAEELRLRLQRIKVPCWAWQDVHNGLIAAALLGNRDVAVGISHSGRVTETLEFLTEAARRGATTVAITSDALSPLADVAELVLTTSAQATALRSDALAARHSQLLILDVVYARIAQLTHERTLSALEVTAEAVTAHRTPQPRNKSRRAPRGNRPAPASPP</sequence>
<dbReference type="GO" id="GO:1901135">
    <property type="term" value="P:carbohydrate derivative metabolic process"/>
    <property type="evidence" value="ECO:0007669"/>
    <property type="project" value="InterPro"/>
</dbReference>
<name>A0A917ZSX1_9ACTN</name>
<dbReference type="InterPro" id="IPR000281">
    <property type="entry name" value="HTH_RpiR"/>
</dbReference>
<evidence type="ECO:0000313" key="7">
    <source>
        <dbReference type="EMBL" id="GGO91654.1"/>
    </source>
</evidence>
<feature type="domain" description="HTH rpiR-type" evidence="5">
    <location>
        <begin position="10"/>
        <end position="86"/>
    </location>
</feature>
<dbReference type="InterPro" id="IPR047640">
    <property type="entry name" value="RpiR-like"/>
</dbReference>
<dbReference type="RefSeq" id="WP_229698598.1">
    <property type="nucleotide sequence ID" value="NZ_BMMS01000017.1"/>
</dbReference>
<comment type="caution">
    <text evidence="7">The sequence shown here is derived from an EMBL/GenBank/DDBJ whole genome shotgun (WGS) entry which is preliminary data.</text>
</comment>
<dbReference type="PANTHER" id="PTHR30514">
    <property type="entry name" value="GLUCOKINASE"/>
    <property type="match status" value="1"/>
</dbReference>
<evidence type="ECO:0000259" key="5">
    <source>
        <dbReference type="PROSITE" id="PS51071"/>
    </source>
</evidence>
<dbReference type="SUPFAM" id="SSF46689">
    <property type="entry name" value="Homeodomain-like"/>
    <property type="match status" value="1"/>
</dbReference>
<feature type="domain" description="SIS" evidence="6">
    <location>
        <begin position="131"/>
        <end position="275"/>
    </location>
</feature>
<dbReference type="AlphaFoldDB" id="A0A917ZSX1"/>
<dbReference type="CDD" id="cd05013">
    <property type="entry name" value="SIS_RpiR"/>
    <property type="match status" value="1"/>
</dbReference>
<keyword evidence="8" id="KW-1185">Reference proteome</keyword>
<feature type="compositionally biased region" description="Low complexity" evidence="4">
    <location>
        <begin position="306"/>
        <end position="315"/>
    </location>
</feature>
<dbReference type="SUPFAM" id="SSF53697">
    <property type="entry name" value="SIS domain"/>
    <property type="match status" value="1"/>
</dbReference>
<reference evidence="7" key="1">
    <citation type="journal article" date="2014" name="Int. J. Syst. Evol. Microbiol.">
        <title>Complete genome sequence of Corynebacterium casei LMG S-19264T (=DSM 44701T), isolated from a smear-ripened cheese.</title>
        <authorList>
            <consortium name="US DOE Joint Genome Institute (JGI-PGF)"/>
            <person name="Walter F."/>
            <person name="Albersmeier A."/>
            <person name="Kalinowski J."/>
            <person name="Ruckert C."/>
        </authorList>
    </citation>
    <scope>NUCLEOTIDE SEQUENCE</scope>
    <source>
        <strain evidence="7">CGMCC 4.7201</strain>
    </source>
</reference>
<dbReference type="Proteomes" id="UP000641932">
    <property type="component" value="Unassembled WGS sequence"/>
</dbReference>
<organism evidence="7 8">
    <name type="scientific">Wenjunlia tyrosinilytica</name>
    <dbReference type="NCBI Taxonomy" id="1544741"/>
    <lineage>
        <taxon>Bacteria</taxon>
        <taxon>Bacillati</taxon>
        <taxon>Actinomycetota</taxon>
        <taxon>Actinomycetes</taxon>
        <taxon>Kitasatosporales</taxon>
        <taxon>Streptomycetaceae</taxon>
        <taxon>Wenjunlia</taxon>
    </lineage>
</organism>
<accession>A0A917ZSX1</accession>
<dbReference type="Pfam" id="PF01380">
    <property type="entry name" value="SIS"/>
    <property type="match status" value="1"/>
</dbReference>
<evidence type="ECO:0000256" key="3">
    <source>
        <dbReference type="ARBA" id="ARBA00023163"/>
    </source>
</evidence>
<dbReference type="Pfam" id="PF01418">
    <property type="entry name" value="HTH_6"/>
    <property type="match status" value="1"/>
</dbReference>
<keyword evidence="1" id="KW-0805">Transcription regulation</keyword>